<dbReference type="InterPro" id="IPR051532">
    <property type="entry name" value="Ester_Hydrolysis_Enzymes"/>
</dbReference>
<dbReference type="InterPro" id="IPR013830">
    <property type="entry name" value="SGNH_hydro"/>
</dbReference>
<accession>A0ABS5XZI8</accession>
<keyword evidence="3" id="KW-1185">Reference proteome</keyword>
<dbReference type="Pfam" id="PF13472">
    <property type="entry name" value="Lipase_GDSL_2"/>
    <property type="match status" value="1"/>
</dbReference>
<sequence length="249" mass="27465">MQVASKKRLTVAYVALLHVVLGGVLWKSNFFASMQYRLGLVRPSLQTELTDYYHQTLKYHQHSVAMVPDDAVIFIGDSITQGLAVSAIYPLSVNYGIGGDTTVGVLERLPMYQPALARAKCIVLAVGINDTYNRSAEEALINYETILDTLPQDRQVIVSAVLPVDAAANEKKLGKRVEWRNTFNVGLQRLANEREFVTFVDSSAELDTNGDQRLDPPLHDGGGVHLNAAGNRVWAKKLRDAIFSLPTVN</sequence>
<comment type="caution">
    <text evidence="2">The sequence shown here is derived from an EMBL/GenBank/DDBJ whole genome shotgun (WGS) entry which is preliminary data.</text>
</comment>
<dbReference type="SUPFAM" id="SSF52266">
    <property type="entry name" value="SGNH hydrolase"/>
    <property type="match status" value="1"/>
</dbReference>
<evidence type="ECO:0000259" key="1">
    <source>
        <dbReference type="Pfam" id="PF13472"/>
    </source>
</evidence>
<dbReference type="EMBL" id="JADOER010000003">
    <property type="protein sequence ID" value="MBT9311004.1"/>
    <property type="molecule type" value="Genomic_DNA"/>
</dbReference>
<dbReference type="Proteomes" id="UP001196661">
    <property type="component" value="Unassembled WGS sequence"/>
</dbReference>
<feature type="domain" description="SGNH hydrolase-type esterase" evidence="1">
    <location>
        <begin position="74"/>
        <end position="233"/>
    </location>
</feature>
<gene>
    <name evidence="2" type="ORF">IXB28_02190</name>
</gene>
<evidence type="ECO:0000313" key="3">
    <source>
        <dbReference type="Proteomes" id="UP001196661"/>
    </source>
</evidence>
<dbReference type="PANTHER" id="PTHR30383:SF5">
    <property type="entry name" value="SGNH HYDROLASE-TYPE ESTERASE DOMAIN-CONTAINING PROTEIN"/>
    <property type="match status" value="1"/>
</dbReference>
<reference evidence="2 3" key="1">
    <citation type="journal article" date="2021" name="Mar. Drugs">
        <title>Genome Reduction and Secondary Metabolism of the Marine Sponge-Associated Cyanobacterium Leptothoe.</title>
        <authorList>
            <person name="Konstantinou D."/>
            <person name="Popin R.V."/>
            <person name="Fewer D.P."/>
            <person name="Sivonen K."/>
            <person name="Gkelis S."/>
        </authorList>
    </citation>
    <scope>NUCLEOTIDE SEQUENCE [LARGE SCALE GENOMIC DNA]</scope>
    <source>
        <strain evidence="2 3">TAU-MAC 1615</strain>
    </source>
</reference>
<dbReference type="Gene3D" id="3.40.50.1110">
    <property type="entry name" value="SGNH hydrolase"/>
    <property type="match status" value="1"/>
</dbReference>
<organism evidence="2 3">
    <name type="scientific">Leptothoe kymatousa TAU-MAC 1615</name>
    <dbReference type="NCBI Taxonomy" id="2364775"/>
    <lineage>
        <taxon>Bacteria</taxon>
        <taxon>Bacillati</taxon>
        <taxon>Cyanobacteriota</taxon>
        <taxon>Cyanophyceae</taxon>
        <taxon>Nodosilineales</taxon>
        <taxon>Cymatolegaceae</taxon>
        <taxon>Leptothoe</taxon>
        <taxon>Leptothoe kymatousa</taxon>
    </lineage>
</organism>
<dbReference type="InterPro" id="IPR036514">
    <property type="entry name" value="SGNH_hydro_sf"/>
</dbReference>
<proteinExistence type="predicted"/>
<name>A0ABS5XZI8_9CYAN</name>
<dbReference type="PANTHER" id="PTHR30383">
    <property type="entry name" value="THIOESTERASE 1/PROTEASE 1/LYSOPHOSPHOLIPASE L1"/>
    <property type="match status" value="1"/>
</dbReference>
<protein>
    <recommendedName>
        <fullName evidence="1">SGNH hydrolase-type esterase domain-containing protein</fullName>
    </recommendedName>
</protein>
<dbReference type="RefSeq" id="WP_215616914.1">
    <property type="nucleotide sequence ID" value="NZ_JADOER010000003.1"/>
</dbReference>
<evidence type="ECO:0000313" key="2">
    <source>
        <dbReference type="EMBL" id="MBT9311004.1"/>
    </source>
</evidence>